<dbReference type="Gene3D" id="1.10.287.110">
    <property type="entry name" value="DnaJ domain"/>
    <property type="match status" value="1"/>
</dbReference>
<dbReference type="SMART" id="SM00271">
    <property type="entry name" value="DnaJ"/>
    <property type="match status" value="1"/>
</dbReference>
<dbReference type="InterPro" id="IPR051938">
    <property type="entry name" value="Apopto_cytoskel_mod"/>
</dbReference>
<dbReference type="OrthoDB" id="445556at2759"/>
<evidence type="ECO:0000313" key="5">
    <source>
        <dbReference type="Proteomes" id="UP000189911"/>
    </source>
</evidence>
<keyword evidence="2" id="KW-0472">Membrane</keyword>
<dbReference type="SUPFAM" id="SSF46565">
    <property type="entry name" value="Chaperone J-domain"/>
    <property type="match status" value="1"/>
</dbReference>
<sequence length="286" mass="32996">MVSRVCRALPGKSWLMRRYASQSSGPDPIHDPSWPKGSNPSPYDVFGFPQGQVETKALKKKYHAMAKLYHPDIASGVTILKYGSTGTPHHTYQIDESAILSTQDKLSRFQVMSEAYELLSDSRKKSTYDRFRTGWTYAPSTVRNAAYSSAAATAHGYHNNHNYEYWNAGTWEDVNKMHYTDPDKKLSFWVVMAWMCGLLVCVQCTALLTRIEESLTKGHFTHDETEKDLVLAYVNYGLDTDKWSRLRRFLWFRTYGMYRSKTDLDREAQKNEKIVQELKGKEMQGR</sequence>
<dbReference type="InterPro" id="IPR001623">
    <property type="entry name" value="DnaJ_domain"/>
</dbReference>
<evidence type="ECO:0000256" key="2">
    <source>
        <dbReference type="SAM" id="Phobius"/>
    </source>
</evidence>
<dbReference type="InterPro" id="IPR036869">
    <property type="entry name" value="J_dom_sf"/>
</dbReference>
<evidence type="ECO:0000313" key="4">
    <source>
        <dbReference type="EMBL" id="SCU82716.1"/>
    </source>
</evidence>
<feature type="transmembrane region" description="Helical" evidence="2">
    <location>
        <begin position="186"/>
        <end position="208"/>
    </location>
</feature>
<dbReference type="CDD" id="cd06257">
    <property type="entry name" value="DnaJ"/>
    <property type="match status" value="1"/>
</dbReference>
<dbReference type="PANTHER" id="PTHR44145:SF3">
    <property type="entry name" value="DNAJ HOMOLOG SUBFAMILY A MEMBER 3, MITOCHONDRIAL"/>
    <property type="match status" value="1"/>
</dbReference>
<keyword evidence="2" id="KW-0812">Transmembrane</keyword>
<reference evidence="5" key="1">
    <citation type="submission" date="2016-03" db="EMBL/GenBank/DDBJ databases">
        <authorList>
            <person name="Devillers Hugo."/>
        </authorList>
    </citation>
    <scope>NUCLEOTIDE SEQUENCE [LARGE SCALE GENOMIC DNA]</scope>
</reference>
<evidence type="ECO:0000256" key="1">
    <source>
        <dbReference type="ARBA" id="ARBA00023186"/>
    </source>
</evidence>
<dbReference type="AlphaFoldDB" id="A0A1G4IZK6"/>
<dbReference type="Proteomes" id="UP000189911">
    <property type="component" value="Chromosome B"/>
</dbReference>
<name>A0A1G4IZK6_9SACH</name>
<keyword evidence="2" id="KW-1133">Transmembrane helix</keyword>
<gene>
    <name evidence="4" type="ORF">LANO_0B07294G</name>
</gene>
<accession>A0A1G4IZK6</accession>
<keyword evidence="1" id="KW-0143">Chaperone</keyword>
<dbReference type="EMBL" id="LT598450">
    <property type="protein sequence ID" value="SCU82716.1"/>
    <property type="molecule type" value="Genomic_DNA"/>
</dbReference>
<evidence type="ECO:0000259" key="3">
    <source>
        <dbReference type="PROSITE" id="PS50076"/>
    </source>
</evidence>
<protein>
    <submittedName>
        <fullName evidence="4">LANO_0B07294g1_1</fullName>
    </submittedName>
</protein>
<organism evidence="4 5">
    <name type="scientific">Lachancea nothofagi CBS 11611</name>
    <dbReference type="NCBI Taxonomy" id="1266666"/>
    <lineage>
        <taxon>Eukaryota</taxon>
        <taxon>Fungi</taxon>
        <taxon>Dikarya</taxon>
        <taxon>Ascomycota</taxon>
        <taxon>Saccharomycotina</taxon>
        <taxon>Saccharomycetes</taxon>
        <taxon>Saccharomycetales</taxon>
        <taxon>Saccharomycetaceae</taxon>
        <taxon>Lachancea</taxon>
    </lineage>
</organism>
<feature type="domain" description="J" evidence="3">
    <location>
        <begin position="41"/>
        <end position="132"/>
    </location>
</feature>
<keyword evidence="5" id="KW-1185">Reference proteome</keyword>
<dbReference type="PRINTS" id="PR00625">
    <property type="entry name" value="JDOMAIN"/>
</dbReference>
<proteinExistence type="predicted"/>
<dbReference type="InterPro" id="IPR018253">
    <property type="entry name" value="DnaJ_domain_CS"/>
</dbReference>
<dbReference type="PROSITE" id="PS50076">
    <property type="entry name" value="DNAJ_2"/>
    <property type="match status" value="1"/>
</dbReference>
<dbReference type="PANTHER" id="PTHR44145">
    <property type="entry name" value="DNAJ HOMOLOG SUBFAMILY A MEMBER 3, MITOCHONDRIAL"/>
    <property type="match status" value="1"/>
</dbReference>
<dbReference type="PROSITE" id="PS00636">
    <property type="entry name" value="DNAJ_1"/>
    <property type="match status" value="1"/>
</dbReference>